<dbReference type="EMBL" id="HBKQ01026916">
    <property type="protein sequence ID" value="CAE2244976.1"/>
    <property type="molecule type" value="Transcribed_RNA"/>
</dbReference>
<sequence length="287" mass="30084">MEGGAKCQRATKIITVSTESMLLRGSRFPTSPLWFVIVVSLSTTAAVECGDDSDCLAFTRGCGVGDVALCDCESRHNNDTFDSCAGETTENPCKCARCASDPCQGSVAYCNNGVCELRSTAEYKHAEFLTGPCTIDGDCMLERNYCGGCECIGILTGTSLPQCPPDKAQVKCFADPCSFGQSVGCTQGNCSILTPTDVNASAPTATPISNLDPTTVNNPKSMMPSALPTQMSVSALVGVESDNSTAVPTAHPSSHPSESAGRKCQANAFTFYFITLVAAVCMHQKSL</sequence>
<evidence type="ECO:0000313" key="1">
    <source>
        <dbReference type="EMBL" id="CAE2244976.1"/>
    </source>
</evidence>
<dbReference type="AlphaFoldDB" id="A0A7S4MVV0"/>
<protein>
    <submittedName>
        <fullName evidence="1">Uncharacterized protein</fullName>
    </submittedName>
</protein>
<accession>A0A7S4MVV0</accession>
<gene>
    <name evidence="1" type="ORF">OAUR00152_LOCUS18247</name>
</gene>
<name>A0A7S4MVV0_9STRA</name>
<reference evidence="1" key="1">
    <citation type="submission" date="2021-01" db="EMBL/GenBank/DDBJ databases">
        <authorList>
            <person name="Corre E."/>
            <person name="Pelletier E."/>
            <person name="Niang G."/>
            <person name="Scheremetjew M."/>
            <person name="Finn R."/>
            <person name="Kale V."/>
            <person name="Holt S."/>
            <person name="Cochrane G."/>
            <person name="Meng A."/>
            <person name="Brown T."/>
            <person name="Cohen L."/>
        </authorList>
    </citation>
    <scope>NUCLEOTIDE SEQUENCE</scope>
    <source>
        <strain evidence="1">Isolate 1302-5</strain>
    </source>
</reference>
<organism evidence="1">
    <name type="scientific">Odontella aurita</name>
    <dbReference type="NCBI Taxonomy" id="265563"/>
    <lineage>
        <taxon>Eukaryota</taxon>
        <taxon>Sar</taxon>
        <taxon>Stramenopiles</taxon>
        <taxon>Ochrophyta</taxon>
        <taxon>Bacillariophyta</taxon>
        <taxon>Mediophyceae</taxon>
        <taxon>Biddulphiophycidae</taxon>
        <taxon>Eupodiscales</taxon>
        <taxon>Odontellaceae</taxon>
        <taxon>Odontella</taxon>
    </lineage>
</organism>
<proteinExistence type="predicted"/>